<keyword evidence="3" id="KW-1185">Reference proteome</keyword>
<evidence type="ECO:0000313" key="3">
    <source>
        <dbReference type="Proteomes" id="UP000190813"/>
    </source>
</evidence>
<protein>
    <recommendedName>
        <fullName evidence="1">DUF5689 domain-containing protein</fullName>
    </recommendedName>
</protein>
<dbReference type="AlphaFoldDB" id="A0A1T3MGA2"/>
<name>A0A1T3MGA2_9FLAO</name>
<evidence type="ECO:0000259" key="1">
    <source>
        <dbReference type="Pfam" id="PF18942"/>
    </source>
</evidence>
<gene>
    <name evidence="2" type="ORF">BAZ10_06370</name>
</gene>
<dbReference type="InterPro" id="IPR043744">
    <property type="entry name" value="DUF5689"/>
</dbReference>
<organism evidence="2 3">
    <name type="scientific">Elizabethkingia occulta</name>
    <dbReference type="NCBI Taxonomy" id="1867263"/>
    <lineage>
        <taxon>Bacteria</taxon>
        <taxon>Pseudomonadati</taxon>
        <taxon>Bacteroidota</taxon>
        <taxon>Flavobacteriia</taxon>
        <taxon>Flavobacteriales</taxon>
        <taxon>Weeksellaceae</taxon>
        <taxon>Elizabethkingia</taxon>
    </lineage>
</organism>
<feature type="domain" description="DUF5689" evidence="1">
    <location>
        <begin position="43"/>
        <end position="274"/>
    </location>
</feature>
<dbReference type="Pfam" id="PF18942">
    <property type="entry name" value="DUF5689"/>
    <property type="match status" value="1"/>
</dbReference>
<reference evidence="2 3" key="1">
    <citation type="submission" date="2016-06" db="EMBL/GenBank/DDBJ databases">
        <title>Revisiting the taxonomy of the Elizabethkingia Genus based on Whole-Genome Sequencing, Optical Mapping, and MALDI-TOF.</title>
        <authorList>
            <person name="Nicholson A.C."/>
        </authorList>
    </citation>
    <scope>NUCLEOTIDE SEQUENCE [LARGE SCALE GENOMIC DNA]</scope>
    <source>
        <strain evidence="2 3">G4070</strain>
    </source>
</reference>
<comment type="caution">
    <text evidence="2">The sequence shown here is derived from an EMBL/GenBank/DDBJ whole genome shotgun (WGS) entry which is preliminary data.</text>
</comment>
<evidence type="ECO:0000313" key="2">
    <source>
        <dbReference type="EMBL" id="OPC63698.1"/>
    </source>
</evidence>
<sequence>MNHISYFKSFIIATLGITALNSCVKSDDYSVPTIACTDRFPATNHALSDLPAIAKVKPAQADIIKEDYIVEAYVSSSDQSGNIYKALYVQDKPENPTQAVEIDIDGSNQYVNYPLGSKIRLNLKGLVVQATSNNVKIGTYDPDYAIGRINPNRLSDYIARVCGTEGKAVISQMVPVVFDNITDALQPQNVNKLITIKGVQFDDAELSKTFSDADKTGDRYIVDPKGNKLDLRFSNYANFSTEKISPNYVKSGDITMILSRYNTTYQAYLRDLKDLNLTKDRFTVEVTPPDTVTPPAANAAWLFKGADFENWNDFIAALDGNGVKPYVSQAVGKGMNGGNALLINTPATGSNDYVFTVRSGAGYPAAPKRITFYMNGTAAGNGLSFNVYDAASKYTPFNSGDVTGSVQLTAAITNGYGGSVDTKGKWILVALDLSTMPSVNTKAGSNIFAFKIGKSGTYNLLIDNLKIE</sequence>
<dbReference type="Proteomes" id="UP000190813">
    <property type="component" value="Unassembled WGS sequence"/>
</dbReference>
<dbReference type="RefSeq" id="WP_078772309.1">
    <property type="nucleotide sequence ID" value="NZ_CBCSBR010000001.1"/>
</dbReference>
<proteinExistence type="predicted"/>
<dbReference type="EMBL" id="MAHX01000016">
    <property type="protein sequence ID" value="OPC63698.1"/>
    <property type="molecule type" value="Genomic_DNA"/>
</dbReference>
<accession>A0A1T3MGA2</accession>